<evidence type="ECO:0000313" key="1">
    <source>
        <dbReference type="EMBL" id="GGU70069.1"/>
    </source>
</evidence>
<gene>
    <name evidence="1" type="ORF">GCM10010178_72320</name>
</gene>
<comment type="caution">
    <text evidence="1">The sequence shown here is derived from an EMBL/GenBank/DDBJ whole genome shotgun (WGS) entry which is preliminary data.</text>
</comment>
<dbReference type="Pfam" id="PF19397">
    <property type="entry name" value="DUF5972"/>
    <property type="match status" value="1"/>
</dbReference>
<accession>A0ABQ2V867</accession>
<keyword evidence="2" id="KW-1185">Reference proteome</keyword>
<proteinExistence type="predicted"/>
<evidence type="ECO:0000313" key="2">
    <source>
        <dbReference type="Proteomes" id="UP000649573"/>
    </source>
</evidence>
<evidence type="ECO:0008006" key="3">
    <source>
        <dbReference type="Google" id="ProtNLM"/>
    </source>
</evidence>
<reference evidence="2" key="1">
    <citation type="journal article" date="2019" name="Int. J. Syst. Evol. Microbiol.">
        <title>The Global Catalogue of Microorganisms (GCM) 10K type strain sequencing project: providing services to taxonomists for standard genome sequencing and annotation.</title>
        <authorList>
            <consortium name="The Broad Institute Genomics Platform"/>
            <consortium name="The Broad Institute Genome Sequencing Center for Infectious Disease"/>
            <person name="Wu L."/>
            <person name="Ma J."/>
        </authorList>
    </citation>
    <scope>NUCLEOTIDE SEQUENCE [LARGE SCALE GENOMIC DNA]</scope>
    <source>
        <strain evidence="2">JCM 3296</strain>
    </source>
</reference>
<dbReference type="EMBL" id="BMRE01000047">
    <property type="protein sequence ID" value="GGU70069.1"/>
    <property type="molecule type" value="Genomic_DNA"/>
</dbReference>
<dbReference type="InterPro" id="IPR046015">
    <property type="entry name" value="DUF5972"/>
</dbReference>
<name>A0ABQ2V867_9PSEU</name>
<dbReference type="Proteomes" id="UP000649573">
    <property type="component" value="Unassembled WGS sequence"/>
</dbReference>
<sequence>MPGPVLGPLVTFGRRALNRQHRRGEVRTMYETPQLIDLGTFEAQTGLLGNAGNDRLILSKN</sequence>
<protein>
    <recommendedName>
        <fullName evidence="3">Lasso RiPP family leader peptide-containing protein</fullName>
    </recommendedName>
</protein>
<dbReference type="NCBIfam" id="NF033521">
    <property type="entry name" value="lasso_leader_L3"/>
    <property type="match status" value="1"/>
</dbReference>
<organism evidence="1 2">
    <name type="scientific">Lentzea flava</name>
    <dbReference type="NCBI Taxonomy" id="103732"/>
    <lineage>
        <taxon>Bacteria</taxon>
        <taxon>Bacillati</taxon>
        <taxon>Actinomycetota</taxon>
        <taxon>Actinomycetes</taxon>
        <taxon>Pseudonocardiales</taxon>
        <taxon>Pseudonocardiaceae</taxon>
        <taxon>Lentzea</taxon>
    </lineage>
</organism>